<proteinExistence type="predicted"/>
<organism evidence="1 2">
    <name type="scientific">Zarea fungicola</name>
    <dbReference type="NCBI Taxonomy" id="93591"/>
    <lineage>
        <taxon>Eukaryota</taxon>
        <taxon>Fungi</taxon>
        <taxon>Dikarya</taxon>
        <taxon>Ascomycota</taxon>
        <taxon>Pezizomycotina</taxon>
        <taxon>Sordariomycetes</taxon>
        <taxon>Hypocreomycetidae</taxon>
        <taxon>Hypocreales</taxon>
        <taxon>Cordycipitaceae</taxon>
        <taxon>Zarea</taxon>
    </lineage>
</organism>
<protein>
    <submittedName>
        <fullName evidence="1">Uncharacterized protein</fullName>
    </submittedName>
</protein>
<dbReference type="EMBL" id="JANJQO010000227">
    <property type="protein sequence ID" value="KAJ2980091.1"/>
    <property type="molecule type" value="Genomic_DNA"/>
</dbReference>
<comment type="caution">
    <text evidence="1">The sequence shown here is derived from an EMBL/GenBank/DDBJ whole genome shotgun (WGS) entry which is preliminary data.</text>
</comment>
<dbReference type="Proteomes" id="UP001143910">
    <property type="component" value="Unassembled WGS sequence"/>
</dbReference>
<evidence type="ECO:0000313" key="2">
    <source>
        <dbReference type="Proteomes" id="UP001143910"/>
    </source>
</evidence>
<gene>
    <name evidence="1" type="ORF">NQ176_g2858</name>
</gene>
<reference evidence="1" key="1">
    <citation type="submission" date="2022-08" db="EMBL/GenBank/DDBJ databases">
        <title>Genome Sequence of Lecanicillium fungicola.</title>
        <authorList>
            <person name="Buettner E."/>
        </authorList>
    </citation>
    <scope>NUCLEOTIDE SEQUENCE</scope>
    <source>
        <strain evidence="1">Babe33</strain>
    </source>
</reference>
<sequence>MISAIGDELLHNYLETPYLITAQGNDLLASSISTPSPISSTLVQYDQVPSVWSQRTISGQPPNSPASPAAIRPGKSPPGKGTGSLEYQNLTESTASQRRQRNRVAQRAYRQRRLEYVEKLQADIVKLQSTVDQMRRENLQLKLAIERMDAENKLRWAALRWSTNLSPKQSPRLGTVVAEGADKTITMHQIWEAIMKHDLYKGGAVKLNDVFQALQKEDGCPVTGPSLMRAIERCKPIIGG</sequence>
<evidence type="ECO:0000313" key="1">
    <source>
        <dbReference type="EMBL" id="KAJ2980091.1"/>
    </source>
</evidence>
<accession>A0ACC1NND6</accession>
<name>A0ACC1NND6_9HYPO</name>
<keyword evidence="2" id="KW-1185">Reference proteome</keyword>